<sequence length="232" mass="24984">MYRGVKAFNTVVNVLVLACYSVMLAYSGRELPQAQSSINMANESFTVILSVLITLLSLPLKYAVGEHRFPHFKHAREGMKLFAIWYVCVGVYIVTDPVFQHSRRRMGKQVGGMGISVFRLMAATAVFVLLAFLLNAWGFFRSKPDKKEKPKNGKDNASEISVPQPTSKPATTAAAVQTATPAPASMQMPMPAVPPAPAPVITPAPVTTPAPPPPPPATAPMSMPMPMPNIPA</sequence>
<keyword evidence="2" id="KW-0812">Transmembrane</keyword>
<proteinExistence type="predicted"/>
<dbReference type="EMBL" id="JANBOJ010000324">
    <property type="protein sequence ID" value="KAJ1719896.1"/>
    <property type="molecule type" value="Genomic_DNA"/>
</dbReference>
<protein>
    <submittedName>
        <fullName evidence="3">Uncharacterized protein</fullName>
    </submittedName>
</protein>
<dbReference type="PROSITE" id="PS51257">
    <property type="entry name" value="PROKAR_LIPOPROTEIN"/>
    <property type="match status" value="1"/>
</dbReference>
<evidence type="ECO:0000256" key="2">
    <source>
        <dbReference type="SAM" id="Phobius"/>
    </source>
</evidence>
<evidence type="ECO:0000313" key="4">
    <source>
        <dbReference type="Proteomes" id="UP001149813"/>
    </source>
</evidence>
<feature type="transmembrane region" description="Helical" evidence="2">
    <location>
        <begin position="40"/>
        <end position="60"/>
    </location>
</feature>
<feature type="transmembrane region" description="Helical" evidence="2">
    <location>
        <begin position="81"/>
        <end position="100"/>
    </location>
</feature>
<accession>A0A9W7XSI4</accession>
<dbReference type="AlphaFoldDB" id="A0A9W7XSI4"/>
<organism evidence="3 4">
    <name type="scientific">Coemansia erecta</name>
    <dbReference type="NCBI Taxonomy" id="147472"/>
    <lineage>
        <taxon>Eukaryota</taxon>
        <taxon>Fungi</taxon>
        <taxon>Fungi incertae sedis</taxon>
        <taxon>Zoopagomycota</taxon>
        <taxon>Kickxellomycotina</taxon>
        <taxon>Kickxellomycetes</taxon>
        <taxon>Kickxellales</taxon>
        <taxon>Kickxellaceae</taxon>
        <taxon>Coemansia</taxon>
    </lineage>
</organism>
<name>A0A9W7XSI4_9FUNG</name>
<feature type="compositionally biased region" description="Basic and acidic residues" evidence="1">
    <location>
        <begin position="144"/>
        <end position="157"/>
    </location>
</feature>
<feature type="transmembrane region" description="Helical" evidence="2">
    <location>
        <begin position="120"/>
        <end position="140"/>
    </location>
</feature>
<keyword evidence="2" id="KW-1133">Transmembrane helix</keyword>
<feature type="compositionally biased region" description="Polar residues" evidence="1">
    <location>
        <begin position="158"/>
        <end position="168"/>
    </location>
</feature>
<dbReference type="Proteomes" id="UP001149813">
    <property type="component" value="Unassembled WGS sequence"/>
</dbReference>
<keyword evidence="2" id="KW-0472">Membrane</keyword>
<comment type="caution">
    <text evidence="3">The sequence shown here is derived from an EMBL/GenBank/DDBJ whole genome shotgun (WGS) entry which is preliminary data.</text>
</comment>
<feature type="region of interest" description="Disordered" evidence="1">
    <location>
        <begin position="144"/>
        <end position="232"/>
    </location>
</feature>
<feature type="transmembrane region" description="Helical" evidence="2">
    <location>
        <begin position="7"/>
        <end position="28"/>
    </location>
</feature>
<reference evidence="3" key="1">
    <citation type="submission" date="2022-07" db="EMBL/GenBank/DDBJ databases">
        <title>Phylogenomic reconstructions and comparative analyses of Kickxellomycotina fungi.</title>
        <authorList>
            <person name="Reynolds N.K."/>
            <person name="Stajich J.E."/>
            <person name="Barry K."/>
            <person name="Grigoriev I.V."/>
            <person name="Crous P."/>
            <person name="Smith M.E."/>
        </authorList>
    </citation>
    <scope>NUCLEOTIDE SEQUENCE</scope>
    <source>
        <strain evidence="3">NBRC 32514</strain>
    </source>
</reference>
<feature type="compositionally biased region" description="Low complexity" evidence="1">
    <location>
        <begin position="169"/>
        <end position="190"/>
    </location>
</feature>
<evidence type="ECO:0000256" key="1">
    <source>
        <dbReference type="SAM" id="MobiDB-lite"/>
    </source>
</evidence>
<evidence type="ECO:0000313" key="3">
    <source>
        <dbReference type="EMBL" id="KAJ1719896.1"/>
    </source>
</evidence>
<gene>
    <name evidence="3" type="ORF">LPJ53_005417</name>
</gene>
<dbReference type="OrthoDB" id="10432934at2759"/>
<keyword evidence="4" id="KW-1185">Reference proteome</keyword>
<feature type="compositionally biased region" description="Pro residues" evidence="1">
    <location>
        <begin position="191"/>
        <end position="232"/>
    </location>
</feature>